<protein>
    <submittedName>
        <fullName evidence="2">Glycosyltransferase involved in cell wall biosynthesis</fullName>
    </submittedName>
</protein>
<dbReference type="PANTHER" id="PTHR43685">
    <property type="entry name" value="GLYCOSYLTRANSFERASE"/>
    <property type="match status" value="1"/>
</dbReference>
<dbReference type="Pfam" id="PF00535">
    <property type="entry name" value="Glycos_transf_2"/>
    <property type="match status" value="1"/>
</dbReference>
<keyword evidence="3" id="KW-1185">Reference proteome</keyword>
<sequence length="307" mass="34924">MISVVIPLFNKESYISDTLQSVLAQTFSNLEVIVVDDGSTDGSATMVRAINDPRVQLLEIENSGVSMARNTGITTAKYNWIAFLDADDRWAPTFLEEMVQAIEDYPNEKIFATGRSMVFTNIEERYANTIIPAQGTTGLISYFEVITKDLPPVNSSNVLILKQLFQKRGFFREGMRQHEDHDLWIRLCAKHKVVFINKNLSFYKKDIANSASQSVYIAKDFIRYMQTMVEVLPLLSKKDTGFFLKYARKFIILSFLINSSSYTGKERKQLLKQAKKIIPISGRMLLKVASVLSFANLYGAYKKMKEG</sequence>
<dbReference type="PANTHER" id="PTHR43685:SF2">
    <property type="entry name" value="GLYCOSYLTRANSFERASE 2-LIKE DOMAIN-CONTAINING PROTEIN"/>
    <property type="match status" value="1"/>
</dbReference>
<dbReference type="InterPro" id="IPR029044">
    <property type="entry name" value="Nucleotide-diphossugar_trans"/>
</dbReference>
<dbReference type="CDD" id="cd00761">
    <property type="entry name" value="Glyco_tranf_GTA_type"/>
    <property type="match status" value="1"/>
</dbReference>
<dbReference type="SUPFAM" id="SSF53448">
    <property type="entry name" value="Nucleotide-diphospho-sugar transferases"/>
    <property type="match status" value="1"/>
</dbReference>
<dbReference type="Gene3D" id="3.90.550.10">
    <property type="entry name" value="Spore Coat Polysaccharide Biosynthesis Protein SpsA, Chain A"/>
    <property type="match status" value="1"/>
</dbReference>
<reference evidence="2 3" key="1">
    <citation type="submission" date="2018-07" db="EMBL/GenBank/DDBJ databases">
        <title>Genomic Encyclopedia of Type Strains, Phase IV (KMG-IV): sequencing the most valuable type-strain genomes for metagenomic binning, comparative biology and taxonomic classification.</title>
        <authorList>
            <person name="Goeker M."/>
        </authorList>
    </citation>
    <scope>NUCLEOTIDE SEQUENCE [LARGE SCALE GENOMIC DNA]</scope>
    <source>
        <strain evidence="2 3">DSM 101478</strain>
    </source>
</reference>
<organism evidence="2 3">
    <name type="scientific">Marinirhabdus gelatinilytica</name>
    <dbReference type="NCBI Taxonomy" id="1703343"/>
    <lineage>
        <taxon>Bacteria</taxon>
        <taxon>Pseudomonadati</taxon>
        <taxon>Bacteroidota</taxon>
        <taxon>Flavobacteriia</taxon>
        <taxon>Flavobacteriales</taxon>
        <taxon>Flavobacteriaceae</taxon>
    </lineage>
</organism>
<dbReference type="Proteomes" id="UP000255317">
    <property type="component" value="Unassembled WGS sequence"/>
</dbReference>
<dbReference type="InterPro" id="IPR050834">
    <property type="entry name" value="Glycosyltransf_2"/>
</dbReference>
<dbReference type="AlphaFoldDB" id="A0A370QGB3"/>
<dbReference type="EMBL" id="QRAO01000002">
    <property type="protein sequence ID" value="RDK87329.1"/>
    <property type="molecule type" value="Genomic_DNA"/>
</dbReference>
<comment type="caution">
    <text evidence="2">The sequence shown here is derived from an EMBL/GenBank/DDBJ whole genome shotgun (WGS) entry which is preliminary data.</text>
</comment>
<dbReference type="InterPro" id="IPR001173">
    <property type="entry name" value="Glyco_trans_2-like"/>
</dbReference>
<dbReference type="OrthoDB" id="597270at2"/>
<evidence type="ECO:0000313" key="3">
    <source>
        <dbReference type="Proteomes" id="UP000255317"/>
    </source>
</evidence>
<evidence type="ECO:0000313" key="2">
    <source>
        <dbReference type="EMBL" id="RDK87329.1"/>
    </source>
</evidence>
<feature type="domain" description="Glycosyltransferase 2-like" evidence="1">
    <location>
        <begin position="3"/>
        <end position="108"/>
    </location>
</feature>
<proteinExistence type="predicted"/>
<dbReference type="RefSeq" id="WP_115123513.1">
    <property type="nucleotide sequence ID" value="NZ_QRAO01000002.1"/>
</dbReference>
<keyword evidence="2" id="KW-0808">Transferase</keyword>
<gene>
    <name evidence="2" type="ORF">C8D94_102516</name>
</gene>
<accession>A0A370QGB3</accession>
<evidence type="ECO:0000259" key="1">
    <source>
        <dbReference type="Pfam" id="PF00535"/>
    </source>
</evidence>
<dbReference type="GO" id="GO:0016740">
    <property type="term" value="F:transferase activity"/>
    <property type="evidence" value="ECO:0007669"/>
    <property type="project" value="UniProtKB-KW"/>
</dbReference>
<name>A0A370QGB3_9FLAO</name>